<dbReference type="Proteomes" id="UP000325902">
    <property type="component" value="Unassembled WGS sequence"/>
</dbReference>
<protein>
    <recommendedName>
        <fullName evidence="7">RING-type domain-containing protein</fullName>
    </recommendedName>
</protein>
<dbReference type="EMBL" id="VCHE01000068">
    <property type="protein sequence ID" value="KAB2572947.1"/>
    <property type="molecule type" value="Genomic_DNA"/>
</dbReference>
<keyword evidence="2" id="KW-0863">Zinc-finger</keyword>
<name>A0A5N5D5S4_9PEZI</name>
<keyword evidence="3" id="KW-0862">Zinc</keyword>
<keyword evidence="1" id="KW-0479">Metal-binding</keyword>
<organism evidence="5 6">
    <name type="scientific">Lasiodiplodia theobromae</name>
    <dbReference type="NCBI Taxonomy" id="45133"/>
    <lineage>
        <taxon>Eukaryota</taxon>
        <taxon>Fungi</taxon>
        <taxon>Dikarya</taxon>
        <taxon>Ascomycota</taxon>
        <taxon>Pezizomycotina</taxon>
        <taxon>Dothideomycetes</taxon>
        <taxon>Dothideomycetes incertae sedis</taxon>
        <taxon>Botryosphaeriales</taxon>
        <taxon>Botryosphaeriaceae</taxon>
        <taxon>Lasiodiplodia</taxon>
    </lineage>
</organism>
<feature type="compositionally biased region" description="Polar residues" evidence="4">
    <location>
        <begin position="56"/>
        <end position="65"/>
    </location>
</feature>
<dbReference type="SUPFAM" id="SSF57850">
    <property type="entry name" value="RING/U-box"/>
    <property type="match status" value="1"/>
</dbReference>
<accession>A0A5N5D5S4</accession>
<evidence type="ECO:0000256" key="2">
    <source>
        <dbReference type="ARBA" id="ARBA00022771"/>
    </source>
</evidence>
<sequence length="315" mass="34302">MPLFYTPDLCHLTRARGVEFPVNPALLSPPFSPNPHSSNSSAPPIAAAAATTAPAQQLNNPSTPTHHGLPANTNPTNNNDNHDSSPLSIPVREASHVYHESYMHDIASRSDLELSALTGTFHWRGLDLLRRSIAFHTGLLNANDGAAAAVGDEAAERKKKRKMKHALESSKEKAILFVGGEGDLVGDRHGASVTVPPAQLLRLKALIVELTPDRVLGTIQWIEDHDVANVSIQLRPACLGANQQYCSNCTRLFYEVNRPGQYGTTELAVDPLGIFPCGHILCRCCVVGWLNDVTAKGRRGTQPCCIRFSQPYQYY</sequence>
<comment type="caution">
    <text evidence="5">The sequence shown here is derived from an EMBL/GenBank/DDBJ whole genome shotgun (WGS) entry which is preliminary data.</text>
</comment>
<dbReference type="AlphaFoldDB" id="A0A5N5D5S4"/>
<evidence type="ECO:0000313" key="5">
    <source>
        <dbReference type="EMBL" id="KAB2572947.1"/>
    </source>
</evidence>
<feature type="compositionally biased region" description="Low complexity" evidence="4">
    <location>
        <begin position="34"/>
        <end position="55"/>
    </location>
</feature>
<dbReference type="InterPro" id="IPR017907">
    <property type="entry name" value="Znf_RING_CS"/>
</dbReference>
<evidence type="ECO:0000256" key="3">
    <source>
        <dbReference type="ARBA" id="ARBA00022833"/>
    </source>
</evidence>
<evidence type="ECO:0000256" key="1">
    <source>
        <dbReference type="ARBA" id="ARBA00022723"/>
    </source>
</evidence>
<proteinExistence type="predicted"/>
<dbReference type="OrthoDB" id="10515763at2759"/>
<gene>
    <name evidence="5" type="ORF">DBV05_g8390</name>
</gene>
<evidence type="ECO:0000313" key="6">
    <source>
        <dbReference type="Proteomes" id="UP000325902"/>
    </source>
</evidence>
<reference evidence="5 6" key="1">
    <citation type="journal article" date="2019" name="Sci. Rep.">
        <title>A multi-omics analysis of the grapevine pathogen Lasiodiplodia theobromae reveals that temperature affects the expression of virulence- and pathogenicity-related genes.</title>
        <authorList>
            <person name="Felix C."/>
            <person name="Meneses R."/>
            <person name="Goncalves M.F.M."/>
            <person name="Tilleman L."/>
            <person name="Duarte A.S."/>
            <person name="Jorrin-Novo J.V."/>
            <person name="Van de Peer Y."/>
            <person name="Deforce D."/>
            <person name="Van Nieuwerburgh F."/>
            <person name="Esteves A.C."/>
            <person name="Alves A."/>
        </authorList>
    </citation>
    <scope>NUCLEOTIDE SEQUENCE [LARGE SCALE GENOMIC DNA]</scope>
    <source>
        <strain evidence="5 6">LA-SOL3</strain>
    </source>
</reference>
<dbReference type="PROSITE" id="PS00518">
    <property type="entry name" value="ZF_RING_1"/>
    <property type="match status" value="1"/>
</dbReference>
<evidence type="ECO:0008006" key="7">
    <source>
        <dbReference type="Google" id="ProtNLM"/>
    </source>
</evidence>
<dbReference type="GO" id="GO:0008270">
    <property type="term" value="F:zinc ion binding"/>
    <property type="evidence" value="ECO:0007669"/>
    <property type="project" value="UniProtKB-KW"/>
</dbReference>
<feature type="region of interest" description="Disordered" evidence="4">
    <location>
        <begin position="31"/>
        <end position="88"/>
    </location>
</feature>
<evidence type="ECO:0000256" key="4">
    <source>
        <dbReference type="SAM" id="MobiDB-lite"/>
    </source>
</evidence>
<keyword evidence="6" id="KW-1185">Reference proteome</keyword>